<evidence type="ECO:0000256" key="1">
    <source>
        <dbReference type="SAM" id="MobiDB-lite"/>
    </source>
</evidence>
<dbReference type="AlphaFoldDB" id="A0A9P9BKH7"/>
<reference evidence="2" key="1">
    <citation type="journal article" date="2021" name="Nat. Commun.">
        <title>Genetic determinants of endophytism in the Arabidopsis root mycobiome.</title>
        <authorList>
            <person name="Mesny F."/>
            <person name="Miyauchi S."/>
            <person name="Thiergart T."/>
            <person name="Pickel B."/>
            <person name="Atanasova L."/>
            <person name="Karlsson M."/>
            <person name="Huettel B."/>
            <person name="Barry K.W."/>
            <person name="Haridas S."/>
            <person name="Chen C."/>
            <person name="Bauer D."/>
            <person name="Andreopoulos W."/>
            <person name="Pangilinan J."/>
            <person name="LaButti K."/>
            <person name="Riley R."/>
            <person name="Lipzen A."/>
            <person name="Clum A."/>
            <person name="Drula E."/>
            <person name="Henrissat B."/>
            <person name="Kohler A."/>
            <person name="Grigoriev I.V."/>
            <person name="Martin F.M."/>
            <person name="Hacquard S."/>
        </authorList>
    </citation>
    <scope>NUCLEOTIDE SEQUENCE</scope>
    <source>
        <strain evidence="2">MPI-CAGE-CH-0230</strain>
    </source>
</reference>
<dbReference type="OrthoDB" id="5229017at2759"/>
<accession>A0A9P9BKH7</accession>
<dbReference type="Proteomes" id="UP000756346">
    <property type="component" value="Unassembled WGS sequence"/>
</dbReference>
<gene>
    <name evidence="2" type="ORF">B0I36DRAFT_30234</name>
</gene>
<evidence type="ECO:0000313" key="2">
    <source>
        <dbReference type="EMBL" id="KAH7021221.1"/>
    </source>
</evidence>
<keyword evidence="3" id="KW-1185">Reference proteome</keyword>
<feature type="region of interest" description="Disordered" evidence="1">
    <location>
        <begin position="465"/>
        <end position="486"/>
    </location>
</feature>
<dbReference type="EMBL" id="JAGTJQ010000010">
    <property type="protein sequence ID" value="KAH7021221.1"/>
    <property type="molecule type" value="Genomic_DNA"/>
</dbReference>
<dbReference type="GeneID" id="70181584"/>
<protein>
    <submittedName>
        <fullName evidence="2">Uncharacterized protein</fullName>
    </submittedName>
</protein>
<proteinExistence type="predicted"/>
<feature type="region of interest" description="Disordered" evidence="1">
    <location>
        <begin position="1"/>
        <end position="39"/>
    </location>
</feature>
<name>A0A9P9BKH7_9PEZI</name>
<feature type="compositionally biased region" description="Polar residues" evidence="1">
    <location>
        <begin position="470"/>
        <end position="486"/>
    </location>
</feature>
<sequence length="486" mass="54910">MKGFRRKKSNADLIKPAPCDPMASPVQKQAPGDVEEEADAEASVPPICRPGYSENKCRNVLVRYCAHIPRNYQYKDGIQRVFLVLREHLGDENLDLAGGVLYELIEIDCEHTDDAGAAYQRWRYDHMWRHSDFELPHVPHMTTITPSIVPTPRLAKWRATHPERYPFVLSDSAPVTARPSSEPSCIRSQKAWLIDNTFYISSRQLGTRPVELCSDPKEFHKMQWATVGQSGRLVQEREVTIAPSICCADLPSPTTIDAPSLQSRSSRRRSTFRSSRLYKLLNKTDQNTIVSQASQRRHSWIPSALGFESDQLFSRRRSRVDLAVILVPLPDANKYQNGIFARKNMLVEKGNALPPYLPLGHMPTAETKATESMMEAAQSSQFGATSERPFRGPFTPQLGFDGGLDFQWSKSASAIKIRRFDVSPDKDESTDLICESDISPCAQVRRNICALRRRRRRGVIFDLPGAPPWGTQSPNQRVATRQGNFF</sequence>
<organism evidence="2 3">
    <name type="scientific">Microdochium trichocladiopsis</name>
    <dbReference type="NCBI Taxonomy" id="1682393"/>
    <lineage>
        <taxon>Eukaryota</taxon>
        <taxon>Fungi</taxon>
        <taxon>Dikarya</taxon>
        <taxon>Ascomycota</taxon>
        <taxon>Pezizomycotina</taxon>
        <taxon>Sordariomycetes</taxon>
        <taxon>Xylariomycetidae</taxon>
        <taxon>Xylariales</taxon>
        <taxon>Microdochiaceae</taxon>
        <taxon>Microdochium</taxon>
    </lineage>
</organism>
<dbReference type="RefSeq" id="XP_046007422.1">
    <property type="nucleotide sequence ID" value="XM_046152038.1"/>
</dbReference>
<evidence type="ECO:0000313" key="3">
    <source>
        <dbReference type="Proteomes" id="UP000756346"/>
    </source>
</evidence>
<comment type="caution">
    <text evidence="2">The sequence shown here is derived from an EMBL/GenBank/DDBJ whole genome shotgun (WGS) entry which is preliminary data.</text>
</comment>